<dbReference type="AlphaFoldDB" id="A0A9J6FBU5"/>
<dbReference type="Proteomes" id="UP000821853">
    <property type="component" value="Chromosome 1"/>
</dbReference>
<gene>
    <name evidence="1" type="ORF">HPB48_016220</name>
</gene>
<sequence>MEHHITRIKMEHAFSIIAVGRDTKQSVFVNIYSIPSQTQQWFNTILQKASVVTGNAKLIVSGDFNAMDQSWAYVRTTPRAGT</sequence>
<dbReference type="VEuPathDB" id="VectorBase:HLOH_061729"/>
<proteinExistence type="predicted"/>
<organism evidence="1 2">
    <name type="scientific">Haemaphysalis longicornis</name>
    <name type="common">Bush tick</name>
    <dbReference type="NCBI Taxonomy" id="44386"/>
    <lineage>
        <taxon>Eukaryota</taxon>
        <taxon>Metazoa</taxon>
        <taxon>Ecdysozoa</taxon>
        <taxon>Arthropoda</taxon>
        <taxon>Chelicerata</taxon>
        <taxon>Arachnida</taxon>
        <taxon>Acari</taxon>
        <taxon>Parasitiformes</taxon>
        <taxon>Ixodida</taxon>
        <taxon>Ixodoidea</taxon>
        <taxon>Ixodidae</taxon>
        <taxon>Haemaphysalinae</taxon>
        <taxon>Haemaphysalis</taxon>
    </lineage>
</organism>
<comment type="caution">
    <text evidence="1">The sequence shown here is derived from an EMBL/GenBank/DDBJ whole genome shotgun (WGS) entry which is preliminary data.</text>
</comment>
<evidence type="ECO:0000313" key="2">
    <source>
        <dbReference type="Proteomes" id="UP000821853"/>
    </source>
</evidence>
<reference evidence="1 2" key="1">
    <citation type="journal article" date="2020" name="Cell">
        <title>Large-Scale Comparative Analyses of Tick Genomes Elucidate Their Genetic Diversity and Vector Capacities.</title>
        <authorList>
            <consortium name="Tick Genome and Microbiome Consortium (TIGMIC)"/>
            <person name="Jia N."/>
            <person name="Wang J."/>
            <person name="Shi W."/>
            <person name="Du L."/>
            <person name="Sun Y."/>
            <person name="Zhan W."/>
            <person name="Jiang J.F."/>
            <person name="Wang Q."/>
            <person name="Zhang B."/>
            <person name="Ji P."/>
            <person name="Bell-Sakyi L."/>
            <person name="Cui X.M."/>
            <person name="Yuan T.T."/>
            <person name="Jiang B.G."/>
            <person name="Yang W.F."/>
            <person name="Lam T.T."/>
            <person name="Chang Q.C."/>
            <person name="Ding S.J."/>
            <person name="Wang X.J."/>
            <person name="Zhu J.G."/>
            <person name="Ruan X.D."/>
            <person name="Zhao L."/>
            <person name="Wei J.T."/>
            <person name="Ye R.Z."/>
            <person name="Que T.C."/>
            <person name="Du C.H."/>
            <person name="Zhou Y.H."/>
            <person name="Cheng J.X."/>
            <person name="Dai P.F."/>
            <person name="Guo W.B."/>
            <person name="Han X.H."/>
            <person name="Huang E.J."/>
            <person name="Li L.F."/>
            <person name="Wei W."/>
            <person name="Gao Y.C."/>
            <person name="Liu J.Z."/>
            <person name="Shao H.Z."/>
            <person name="Wang X."/>
            <person name="Wang C.C."/>
            <person name="Yang T.C."/>
            <person name="Huo Q.B."/>
            <person name="Li W."/>
            <person name="Chen H.Y."/>
            <person name="Chen S.E."/>
            <person name="Zhou L.G."/>
            <person name="Ni X.B."/>
            <person name="Tian J.H."/>
            <person name="Sheng Y."/>
            <person name="Liu T."/>
            <person name="Pan Y.S."/>
            <person name="Xia L.Y."/>
            <person name="Li J."/>
            <person name="Zhao F."/>
            <person name="Cao W.C."/>
        </authorList>
    </citation>
    <scope>NUCLEOTIDE SEQUENCE [LARGE SCALE GENOMIC DNA]</scope>
    <source>
        <strain evidence="1">HaeL-2018</strain>
    </source>
</reference>
<keyword evidence="2" id="KW-1185">Reference proteome</keyword>
<evidence type="ECO:0000313" key="1">
    <source>
        <dbReference type="EMBL" id="KAH9359596.1"/>
    </source>
</evidence>
<evidence type="ECO:0008006" key="3">
    <source>
        <dbReference type="Google" id="ProtNLM"/>
    </source>
</evidence>
<dbReference type="InterPro" id="IPR036691">
    <property type="entry name" value="Endo/exonu/phosph_ase_sf"/>
</dbReference>
<dbReference type="EMBL" id="JABSTR010000001">
    <property type="protein sequence ID" value="KAH9359596.1"/>
    <property type="molecule type" value="Genomic_DNA"/>
</dbReference>
<dbReference type="Gene3D" id="3.60.10.10">
    <property type="entry name" value="Endonuclease/exonuclease/phosphatase"/>
    <property type="match status" value="1"/>
</dbReference>
<protein>
    <recommendedName>
        <fullName evidence="3">Endonuclease/exonuclease/phosphatase domain-containing protein</fullName>
    </recommendedName>
</protein>
<name>A0A9J6FBU5_HAELO</name>
<dbReference type="SUPFAM" id="SSF56219">
    <property type="entry name" value="DNase I-like"/>
    <property type="match status" value="1"/>
</dbReference>
<accession>A0A9J6FBU5</accession>